<dbReference type="InterPro" id="IPR006047">
    <property type="entry name" value="GH13_cat_dom"/>
</dbReference>
<feature type="region of interest" description="Disordered" evidence="2">
    <location>
        <begin position="366"/>
        <end position="387"/>
    </location>
</feature>
<accession>A0ABW1EFZ8</accession>
<evidence type="ECO:0000259" key="3">
    <source>
        <dbReference type="SMART" id="SM00642"/>
    </source>
</evidence>
<dbReference type="GO" id="GO:0016787">
    <property type="term" value="F:hydrolase activity"/>
    <property type="evidence" value="ECO:0007669"/>
    <property type="project" value="UniProtKB-KW"/>
</dbReference>
<dbReference type="SUPFAM" id="SSF51445">
    <property type="entry name" value="(Trans)glycosidases"/>
    <property type="match status" value="1"/>
</dbReference>
<dbReference type="InterPro" id="IPR045857">
    <property type="entry name" value="O16G_dom_2"/>
</dbReference>
<name>A0ABW1EFZ8_9BACT</name>
<dbReference type="InterPro" id="IPR017853">
    <property type="entry name" value="GH"/>
</dbReference>
<keyword evidence="4" id="KW-0378">Hydrolase</keyword>
<protein>
    <submittedName>
        <fullName evidence="4">Alpha-amylase family glycosyl hydrolase</fullName>
    </submittedName>
</protein>
<reference evidence="5" key="1">
    <citation type="journal article" date="2019" name="Int. J. Syst. Evol. Microbiol.">
        <title>The Global Catalogue of Microorganisms (GCM) 10K type strain sequencing project: providing services to taxonomists for standard genome sequencing and annotation.</title>
        <authorList>
            <consortium name="The Broad Institute Genomics Platform"/>
            <consortium name="The Broad Institute Genome Sequencing Center for Infectious Disease"/>
            <person name="Wu L."/>
            <person name="Ma J."/>
        </authorList>
    </citation>
    <scope>NUCLEOTIDE SEQUENCE [LARGE SCALE GENOMIC DNA]</scope>
    <source>
        <strain evidence="5">JCM 4087</strain>
    </source>
</reference>
<keyword evidence="5" id="KW-1185">Reference proteome</keyword>
<evidence type="ECO:0000313" key="4">
    <source>
        <dbReference type="EMBL" id="MFC5863196.1"/>
    </source>
</evidence>
<dbReference type="Gene3D" id="3.90.400.10">
    <property type="entry name" value="Oligo-1,6-glucosidase, Domain 2"/>
    <property type="match status" value="1"/>
</dbReference>
<dbReference type="SMART" id="SM00642">
    <property type="entry name" value="Aamy"/>
    <property type="match status" value="1"/>
</dbReference>
<evidence type="ECO:0000313" key="5">
    <source>
        <dbReference type="Proteomes" id="UP001596091"/>
    </source>
</evidence>
<dbReference type="Gene3D" id="3.20.20.80">
    <property type="entry name" value="Glycosidases"/>
    <property type="match status" value="1"/>
</dbReference>
<dbReference type="RefSeq" id="WP_263339748.1">
    <property type="nucleotide sequence ID" value="NZ_JAGSYH010000005.1"/>
</dbReference>
<dbReference type="Proteomes" id="UP001596091">
    <property type="component" value="Unassembled WGS sequence"/>
</dbReference>
<feature type="domain" description="Glycosyl hydrolase family 13 catalytic" evidence="3">
    <location>
        <begin position="14"/>
        <end position="386"/>
    </location>
</feature>
<comment type="caution">
    <text evidence="4">The sequence shown here is derived from an EMBL/GenBank/DDBJ whole genome shotgun (WGS) entry which is preliminary data.</text>
</comment>
<comment type="similarity">
    <text evidence="1">Belongs to the glycosyl hydrolase 13 family.</text>
</comment>
<proteinExistence type="inferred from homology"/>
<gene>
    <name evidence="4" type="ORF">ACFPT7_12900</name>
</gene>
<dbReference type="EMBL" id="JBHSPH010000003">
    <property type="protein sequence ID" value="MFC5863196.1"/>
    <property type="molecule type" value="Genomic_DNA"/>
</dbReference>
<dbReference type="PANTHER" id="PTHR10357:SF179">
    <property type="entry name" value="NEUTRAL AND BASIC AMINO ACID TRANSPORT PROTEIN RBAT"/>
    <property type="match status" value="1"/>
</dbReference>
<dbReference type="PANTHER" id="PTHR10357">
    <property type="entry name" value="ALPHA-AMYLASE FAMILY MEMBER"/>
    <property type="match status" value="1"/>
</dbReference>
<sequence>MQNLEWWKRAVIYEVYPRSFQDSDGDGIGDLKGILSRLDYLVALGVDAIWISPIYPSPMADFGYDISDYCAIDRLFGAMDDFDRLLAEVHRRGLRLILDFVPNHTSDQHPWFLESRSSRETVKRDWYIWRDEPNNWTSNFGGSAWEFDATTGQYYYHSFLKQQPDLNWRNRGVIDAMFDVLRFWLQKGVDGFRVDVMWLMIKDDQFRDNPPNPGFRLGSPSNHRFLSVYNSDRPEVHAIVNEMRSVVDEFLDRVLIGEIYLPIPQLMSYYGQDLKGANLPFNFHLLQCPWSAPVVAQVISEYSLALPEGAWPNWVLGNHDQPRIASRVGKDQARVAAMLLLSLPGTITLYYGEEIGMINASIPPEQVQDPAEKNEPGIGQGRDPERTPMRWDQHVGAGFTTGVPWLPLGEDLNETNVAFEIHDGKSILQLYRRFVALRKAHPTLVSGKLHQIQVDGNVLRFRRSGAEEIEVILNMSREQIAVPTTRATVLAGTHMDCEGRVISELSTLRGAEGVLLLLD</sequence>
<dbReference type="CDD" id="cd11331">
    <property type="entry name" value="AmyAc_OligoGlu_like"/>
    <property type="match status" value="1"/>
</dbReference>
<evidence type="ECO:0000256" key="2">
    <source>
        <dbReference type="SAM" id="MobiDB-lite"/>
    </source>
</evidence>
<dbReference type="Pfam" id="PF00128">
    <property type="entry name" value="Alpha-amylase"/>
    <property type="match status" value="1"/>
</dbReference>
<evidence type="ECO:0000256" key="1">
    <source>
        <dbReference type="ARBA" id="ARBA00008061"/>
    </source>
</evidence>
<organism evidence="4 5">
    <name type="scientific">Acidicapsa dinghuensis</name>
    <dbReference type="NCBI Taxonomy" id="2218256"/>
    <lineage>
        <taxon>Bacteria</taxon>
        <taxon>Pseudomonadati</taxon>
        <taxon>Acidobacteriota</taxon>
        <taxon>Terriglobia</taxon>
        <taxon>Terriglobales</taxon>
        <taxon>Acidobacteriaceae</taxon>
        <taxon>Acidicapsa</taxon>
    </lineage>
</organism>